<proteinExistence type="predicted"/>
<dbReference type="Pfam" id="PF06220">
    <property type="entry name" value="zf-U1"/>
    <property type="match status" value="1"/>
</dbReference>
<dbReference type="EMBL" id="CP014248">
    <property type="protein sequence ID" value="AMD22896.1"/>
    <property type="molecule type" value="Genomic_DNA"/>
</dbReference>
<dbReference type="Gene3D" id="3.30.160.60">
    <property type="entry name" value="Classic Zinc Finger"/>
    <property type="match status" value="1"/>
</dbReference>
<keyword evidence="5" id="KW-0694">RNA-binding</keyword>
<dbReference type="PANTHER" id="PTHR31148:SF1">
    <property type="entry name" value="U1 SMALL NUCLEAR RIBONUCLEOPROTEIN C"/>
    <property type="match status" value="1"/>
</dbReference>
<dbReference type="AlphaFoldDB" id="A0A0X8HWQ7"/>
<dbReference type="InterPro" id="IPR017340">
    <property type="entry name" value="U1_snRNP-C"/>
</dbReference>
<keyword evidence="4" id="KW-0862">Zinc</keyword>
<accession>A0A0X8HWQ7</accession>
<organism evidence="9 10">
    <name type="scientific">Eremothecium sinecaudum</name>
    <dbReference type="NCBI Taxonomy" id="45286"/>
    <lineage>
        <taxon>Eukaryota</taxon>
        <taxon>Fungi</taxon>
        <taxon>Dikarya</taxon>
        <taxon>Ascomycota</taxon>
        <taxon>Saccharomycotina</taxon>
        <taxon>Saccharomycetes</taxon>
        <taxon>Saccharomycetales</taxon>
        <taxon>Saccharomycetaceae</taxon>
        <taxon>Eremothecium</taxon>
    </lineage>
</organism>
<sequence>MARYYCDYCHSYLTHDTLSVRKSHLIGKNHIRLTADYYYNKANQQRIPFLFPKTKRPRRKLRNNVEATADTAKEASAARLHCETNKTKRQRRKIRQVEPTATPLKQIYANSPGFNKVFTSECRLDVGDVIKVSRLPQRANQKPGASTSLSTPVAANTTASAGRAELYKPRYNDSGSGTGLPPPLALTMWGNTITNNSIVYHTKDTLQRTAAKVKASLAAGTRSDYSQRFSHTHQR</sequence>
<keyword evidence="6" id="KW-0539">Nucleus</keyword>
<evidence type="ECO:0000256" key="2">
    <source>
        <dbReference type="ARBA" id="ARBA00022723"/>
    </source>
</evidence>
<dbReference type="OrthoDB" id="76567at2759"/>
<dbReference type="GeneID" id="28726263"/>
<name>A0A0X8HWQ7_9SACH</name>
<dbReference type="InterPro" id="IPR003604">
    <property type="entry name" value="Matrin/U1-like-C_Znf_C2H2"/>
</dbReference>
<dbReference type="GO" id="GO:0008270">
    <property type="term" value="F:zinc ion binding"/>
    <property type="evidence" value="ECO:0007669"/>
    <property type="project" value="UniProtKB-KW"/>
</dbReference>
<evidence type="ECO:0000256" key="3">
    <source>
        <dbReference type="ARBA" id="ARBA00022771"/>
    </source>
</evidence>
<feature type="domain" description="Matrin-type" evidence="8">
    <location>
        <begin position="4"/>
        <end position="36"/>
    </location>
</feature>
<keyword evidence="2" id="KW-0479">Metal-binding</keyword>
<dbReference type="PROSITE" id="PS50171">
    <property type="entry name" value="ZF_MATRIN"/>
    <property type="match status" value="1"/>
</dbReference>
<dbReference type="InterPro" id="IPR013085">
    <property type="entry name" value="U1-CZ_Znf_C2H2"/>
</dbReference>
<dbReference type="GO" id="GO:0000395">
    <property type="term" value="P:mRNA 5'-splice site recognition"/>
    <property type="evidence" value="ECO:0007669"/>
    <property type="project" value="InterPro"/>
</dbReference>
<evidence type="ECO:0000313" key="9">
    <source>
        <dbReference type="EMBL" id="AMD22896.1"/>
    </source>
</evidence>
<dbReference type="STRING" id="45286.A0A0X8HWQ7"/>
<evidence type="ECO:0000256" key="5">
    <source>
        <dbReference type="ARBA" id="ARBA00022884"/>
    </source>
</evidence>
<dbReference type="InterPro" id="IPR000690">
    <property type="entry name" value="Matrin/U1-C_Znf_C2H2"/>
</dbReference>
<protein>
    <submittedName>
        <fullName evidence="9">HHR127Cp</fullName>
    </submittedName>
</protein>
<dbReference type="RefSeq" id="XP_017989892.1">
    <property type="nucleotide sequence ID" value="XM_018134403.1"/>
</dbReference>
<dbReference type="GO" id="GO:0005685">
    <property type="term" value="C:U1 snRNP"/>
    <property type="evidence" value="ECO:0007669"/>
    <property type="project" value="InterPro"/>
</dbReference>
<dbReference type="GO" id="GO:0030627">
    <property type="term" value="F:pre-mRNA 5'-splice site binding"/>
    <property type="evidence" value="ECO:0007669"/>
    <property type="project" value="InterPro"/>
</dbReference>
<dbReference type="SMART" id="SM00451">
    <property type="entry name" value="ZnF_U1"/>
    <property type="match status" value="1"/>
</dbReference>
<keyword evidence="10" id="KW-1185">Reference proteome</keyword>
<evidence type="ECO:0000256" key="1">
    <source>
        <dbReference type="ARBA" id="ARBA00004123"/>
    </source>
</evidence>
<gene>
    <name evidence="9" type="ORF">AW171_hschr84957</name>
</gene>
<reference evidence="9 10" key="1">
    <citation type="submission" date="2016-01" db="EMBL/GenBank/DDBJ databases">
        <title>Genome sequence of the yeast Holleya sinecauda.</title>
        <authorList>
            <person name="Dietrich F.S."/>
        </authorList>
    </citation>
    <scope>NUCLEOTIDE SEQUENCE [LARGE SCALE GENOMIC DNA]</scope>
    <source>
        <strain evidence="9 10">ATCC 58844</strain>
    </source>
</reference>
<comment type="subcellular location">
    <subcellularLocation>
        <location evidence="1">Nucleus</location>
    </subcellularLocation>
</comment>
<dbReference type="SUPFAM" id="SSF57667">
    <property type="entry name" value="beta-beta-alpha zinc fingers"/>
    <property type="match status" value="1"/>
</dbReference>
<dbReference type="Proteomes" id="UP000243052">
    <property type="component" value="Chromosome viii"/>
</dbReference>
<evidence type="ECO:0000313" key="10">
    <source>
        <dbReference type="Proteomes" id="UP000243052"/>
    </source>
</evidence>
<dbReference type="PANTHER" id="PTHR31148">
    <property type="entry name" value="U1 SMALL NUCLEAR RIBONUCLEOPROTEIN C"/>
    <property type="match status" value="1"/>
</dbReference>
<keyword evidence="3" id="KW-0863">Zinc-finger</keyword>
<evidence type="ECO:0000256" key="4">
    <source>
        <dbReference type="ARBA" id="ARBA00022833"/>
    </source>
</evidence>
<keyword evidence="7" id="KW-0687">Ribonucleoprotein</keyword>
<dbReference type="InterPro" id="IPR036236">
    <property type="entry name" value="Znf_C2H2_sf"/>
</dbReference>
<evidence type="ECO:0000256" key="6">
    <source>
        <dbReference type="ARBA" id="ARBA00023242"/>
    </source>
</evidence>
<evidence type="ECO:0000259" key="8">
    <source>
        <dbReference type="PROSITE" id="PS50171"/>
    </source>
</evidence>
<evidence type="ECO:0000256" key="7">
    <source>
        <dbReference type="ARBA" id="ARBA00023274"/>
    </source>
</evidence>